<dbReference type="Gene3D" id="1.10.443.10">
    <property type="entry name" value="Intergrase catalytic core"/>
    <property type="match status" value="1"/>
</dbReference>
<evidence type="ECO:0000256" key="1">
    <source>
        <dbReference type="ARBA" id="ARBA00023172"/>
    </source>
</evidence>
<protein>
    <submittedName>
        <fullName evidence="3">Tyrosine-type recombinase/integrase</fullName>
    </submittedName>
</protein>
<dbReference type="SUPFAM" id="SSF56349">
    <property type="entry name" value="DNA breaking-rejoining enzymes"/>
    <property type="match status" value="1"/>
</dbReference>
<evidence type="ECO:0000313" key="3">
    <source>
        <dbReference type="EMBL" id="MEQ2520758.1"/>
    </source>
</evidence>
<comment type="caution">
    <text evidence="3">The sequence shown here is derived from an EMBL/GenBank/DDBJ whole genome shotgun (WGS) entry which is preliminary data.</text>
</comment>
<evidence type="ECO:0000313" key="4">
    <source>
        <dbReference type="Proteomes" id="UP001477672"/>
    </source>
</evidence>
<dbReference type="RefSeq" id="WP_349216303.1">
    <property type="nucleotide sequence ID" value="NZ_JBBMFA010000095.1"/>
</dbReference>
<dbReference type="InterPro" id="IPR002104">
    <property type="entry name" value="Integrase_catalytic"/>
</dbReference>
<dbReference type="PROSITE" id="PS51898">
    <property type="entry name" value="TYR_RECOMBINASE"/>
    <property type="match status" value="1"/>
</dbReference>
<accession>A0ABV1GFZ8</accession>
<dbReference type="EMBL" id="JBBMFA010000095">
    <property type="protein sequence ID" value="MEQ2520758.1"/>
    <property type="molecule type" value="Genomic_DNA"/>
</dbReference>
<dbReference type="Proteomes" id="UP001477672">
    <property type="component" value="Unassembled WGS sequence"/>
</dbReference>
<keyword evidence="4" id="KW-1185">Reference proteome</keyword>
<dbReference type="InterPro" id="IPR013762">
    <property type="entry name" value="Integrase-like_cat_sf"/>
</dbReference>
<keyword evidence="1" id="KW-0233">DNA recombination</keyword>
<feature type="domain" description="Tyr recombinase" evidence="2">
    <location>
        <begin position="2"/>
        <end position="178"/>
    </location>
</feature>
<proteinExistence type="predicted"/>
<dbReference type="InterPro" id="IPR011010">
    <property type="entry name" value="DNA_brk_join_enz"/>
</dbReference>
<organism evidence="3 4">
    <name type="scientific">Ruthenibacterium intestinale</name>
    <dbReference type="NCBI Taxonomy" id="3133163"/>
    <lineage>
        <taxon>Bacteria</taxon>
        <taxon>Bacillati</taxon>
        <taxon>Bacillota</taxon>
        <taxon>Clostridia</taxon>
        <taxon>Eubacteriales</taxon>
        <taxon>Oscillospiraceae</taxon>
        <taxon>Ruthenibacterium</taxon>
    </lineage>
</organism>
<reference evidence="3 4" key="1">
    <citation type="submission" date="2024-03" db="EMBL/GenBank/DDBJ databases">
        <title>Human intestinal bacterial collection.</title>
        <authorList>
            <person name="Pauvert C."/>
            <person name="Hitch T.C.A."/>
            <person name="Clavel T."/>
        </authorList>
    </citation>
    <scope>NUCLEOTIDE SEQUENCE [LARGE SCALE GENOMIC DNA]</scope>
    <source>
        <strain evidence="3 4">CLA-JM-H11</strain>
    </source>
</reference>
<sequence>MGRADWLDRSSMDYILAAMMPANRLVMECCIASGLRVSDVLALKTDALARGQRMTVREQKTGKTRRIYWPARLYARMLEQAGRVWVFEGRNDWRKHRTRSAVYKDLCRVARVFRVSGIIAKGVQVSTHTGRKMWAVDEYRRTGDLQSVGRALNHDGRHRETTMLYAMADAITAGKKGRKKSGKRGK</sequence>
<name>A0ABV1GFZ8_9FIRM</name>
<dbReference type="Pfam" id="PF00589">
    <property type="entry name" value="Phage_integrase"/>
    <property type="match status" value="1"/>
</dbReference>
<gene>
    <name evidence="3" type="ORF">WMO24_09995</name>
</gene>
<evidence type="ECO:0000259" key="2">
    <source>
        <dbReference type="PROSITE" id="PS51898"/>
    </source>
</evidence>